<reference evidence="1 2" key="1">
    <citation type="journal article" date="2013" name="Genome Announc.">
        <title>Draft Genome Sequence of Sphingobium lactosutens Strain DS20T, Isolated from a Hexachlorocyclohexane Dumpsite.</title>
        <authorList>
            <person name="Kumar R."/>
            <person name="Dwivedi V."/>
            <person name="Negi V."/>
            <person name="Khurana J.P."/>
            <person name="Lal R."/>
        </authorList>
    </citation>
    <scope>NUCLEOTIDE SEQUENCE [LARGE SCALE GENOMIC DNA]</scope>
    <source>
        <strain evidence="1 2">DS20</strain>
    </source>
</reference>
<dbReference type="RefSeq" id="WP_021224976.1">
    <property type="nucleotide sequence ID" value="NZ_ATDP01000073.1"/>
</dbReference>
<proteinExistence type="predicted"/>
<keyword evidence="2" id="KW-1185">Reference proteome</keyword>
<dbReference type="Proteomes" id="UP000015531">
    <property type="component" value="Unassembled WGS sequence"/>
</dbReference>
<dbReference type="EMBL" id="ATDP01000073">
    <property type="protein sequence ID" value="EQB16929.1"/>
    <property type="molecule type" value="Genomic_DNA"/>
</dbReference>
<sequence>MALLLPRDNDGERMLLFALNSTKMAVMLESGFLAFEREGNTAWKGVHVPHVHVEIDPASLSASQGFRSPLGSMVRHDSSLSINGRRGHGSPTIAVPLLDNLPPCTSDYAATFLRWQIVVGEGIEKQVLHQVDVTPKT</sequence>
<gene>
    <name evidence="1" type="ORF">RLDS_05705</name>
</gene>
<organism evidence="1 2">
    <name type="scientific">Sphingobium lactosutens DS20</name>
    <dbReference type="NCBI Taxonomy" id="1331060"/>
    <lineage>
        <taxon>Bacteria</taxon>
        <taxon>Pseudomonadati</taxon>
        <taxon>Pseudomonadota</taxon>
        <taxon>Alphaproteobacteria</taxon>
        <taxon>Sphingomonadales</taxon>
        <taxon>Sphingomonadaceae</taxon>
        <taxon>Sphingobium</taxon>
    </lineage>
</organism>
<name>T0J4P6_9SPHN</name>
<dbReference type="OrthoDB" id="6058471at2"/>
<protein>
    <submittedName>
        <fullName evidence="1">Uncharacterized protein</fullName>
    </submittedName>
</protein>
<comment type="caution">
    <text evidence="1">The sequence shown here is derived from an EMBL/GenBank/DDBJ whole genome shotgun (WGS) entry which is preliminary data.</text>
</comment>
<dbReference type="AlphaFoldDB" id="T0J4P6"/>
<accession>T0J4P6</accession>
<evidence type="ECO:0000313" key="1">
    <source>
        <dbReference type="EMBL" id="EQB16929.1"/>
    </source>
</evidence>
<dbReference type="eggNOG" id="ENOG50344AD">
    <property type="taxonomic scope" value="Bacteria"/>
</dbReference>
<evidence type="ECO:0000313" key="2">
    <source>
        <dbReference type="Proteomes" id="UP000015531"/>
    </source>
</evidence>